<dbReference type="InterPro" id="IPR012948">
    <property type="entry name" value="AARP2CN"/>
</dbReference>
<name>A0A7R9FYB4_TIMSH</name>
<dbReference type="SUPFAM" id="SSF52540">
    <property type="entry name" value="P-loop containing nucleoside triphosphate hydrolases"/>
    <property type="match status" value="1"/>
</dbReference>
<dbReference type="GO" id="GO:0005525">
    <property type="term" value="F:GTP binding"/>
    <property type="evidence" value="ECO:0007669"/>
    <property type="project" value="InterPro"/>
</dbReference>
<dbReference type="InterPro" id="IPR037875">
    <property type="entry name" value="Bms1_N"/>
</dbReference>
<gene>
    <name evidence="4" type="ORF">TSIB3V08_LOCUS3100</name>
</gene>
<evidence type="ECO:0000313" key="4">
    <source>
        <dbReference type="EMBL" id="CAD7258879.1"/>
    </source>
</evidence>
<feature type="domain" description="Ribosome biogenesis protein BMS1/TSR1 C-terminal" evidence="3">
    <location>
        <begin position="1506"/>
        <end position="1805"/>
    </location>
</feature>
<dbReference type="Pfam" id="PF04950">
    <property type="entry name" value="RIBIOP_C"/>
    <property type="match status" value="1"/>
</dbReference>
<reference evidence="4" key="1">
    <citation type="submission" date="2020-11" db="EMBL/GenBank/DDBJ databases">
        <authorList>
            <person name="Tran Van P."/>
        </authorList>
    </citation>
    <scope>NUCLEOTIDE SEQUENCE</scope>
</reference>
<dbReference type="GO" id="GO:0000479">
    <property type="term" value="P:endonucleolytic cleavage of tricistronic rRNA transcript (SSU-rRNA, 5.8S rRNA, LSU-rRNA)"/>
    <property type="evidence" value="ECO:0007669"/>
    <property type="project" value="TreeGrafter"/>
</dbReference>
<protein>
    <recommendedName>
        <fullName evidence="5">Ribosome biogenesis protein BMS1</fullName>
    </recommendedName>
</protein>
<feature type="region of interest" description="Disordered" evidence="1">
    <location>
        <begin position="557"/>
        <end position="586"/>
    </location>
</feature>
<feature type="compositionally biased region" description="Basic and acidic residues" evidence="1">
    <location>
        <begin position="574"/>
        <end position="585"/>
    </location>
</feature>
<dbReference type="CDD" id="cd01882">
    <property type="entry name" value="BMS1"/>
    <property type="match status" value="1"/>
</dbReference>
<dbReference type="PANTHER" id="PTHR12858">
    <property type="entry name" value="RIBOSOME BIOGENESIS PROTEIN"/>
    <property type="match status" value="1"/>
</dbReference>
<evidence type="ECO:0008006" key="5">
    <source>
        <dbReference type="Google" id="ProtNLM"/>
    </source>
</evidence>
<proteinExistence type="predicted"/>
<evidence type="ECO:0000256" key="1">
    <source>
        <dbReference type="SAM" id="MobiDB-lite"/>
    </source>
</evidence>
<accession>A0A7R9FYB4</accession>
<dbReference type="SMART" id="SM01362">
    <property type="entry name" value="DUF663"/>
    <property type="match status" value="1"/>
</dbReference>
<dbReference type="GO" id="GO:0000462">
    <property type="term" value="P:maturation of SSU-rRNA from tricistronic rRNA transcript (SSU-rRNA, 5.8S rRNA, LSU-rRNA)"/>
    <property type="evidence" value="ECO:0007669"/>
    <property type="project" value="TreeGrafter"/>
</dbReference>
<dbReference type="InterPro" id="IPR007034">
    <property type="entry name" value="BMS1_TSR1_C"/>
</dbReference>
<sequence length="2124" mass="238898">MYHVREKNSCPELANTPSFQFKLSHSTRTLLLIRKARPRRRTRSVERSQVTLRQRKVGEQRFVYQSSPARERYSSGNLTMKTRKEPTSVVRPGMKGLVTRIGVKYWTRDLMATQLRCPDLRSIERSWTRFNRATRTRYSSLRMLLSDLKHIRRKPRPISLCTSRVGYLPGYATDHRERVAITDTSDSLRPGGSSTPRGRKYDVPALEGSGRKIGTFLHLLAAMTSILALHLAKVVMSSVVWRSSLVGLTEHHIVVPTWITLGLRSEYCAGCPQYEAWPTPLAADTVLSTGTILSNPAGNSLPSPSQGHNHDKRWKLVRPASPVLLKIREVVTPQPRFLVMSRVEENENLKCVSPFILKRVINGAAQTDVFIRKLCDDTIMVQTMTAIQSSRLMAIAEIPFSNTIGISVKVEPHKFLNVCKGVENHFHLADNSMLRGYDVNRTDKSFFDHSSGDLKGYVRRGVLRIWHEQWVLTTGQKKLRSIRDGVPWWPSSIRNFKRDETLHREYSPGTYTKDHGDCGVRFTTFSRDNRIMGQPTLLAVNMDDGFSGISIQSSPPSLYDLDSSRKAEKKKAKATKEQNVSDKQRNPKAFTFNSAVKAERRFRRKEDIQTKKQHIPLVDRTPIEPPPVIVAVVGPPKVGKTTLIQCLIKSFTKQPLTSIRGPVTLVSALASSSTVGGRALSLSLTLGGKVPSFTSSNRLGNTEWLGDTSSRLLLLFDNLEVNILNSSATPEQSGPGLSSRPARADVRGNTVTDLPSIVNTAGSQSNHAGKKRRLTIVECNNDINSMIDIAKVADLVLLLVDASFGFEMEIFEFLNICQVHGMPRIMGVLTHLDMLKRAKQVKQVKKVLKHRFWTEVYAGAKLFYLSGLLHGEYLRHEVKNLSRFISVMKFRPLTWRMTHPYILVDRLEDMTAPEMVRQNFKTDRKVCLYGFVRGVPLNKTASVHIPGCGDLRVHDVAFLPDPCPLPDKLKKRTLVEKERLIYAPFSGVGGVVYDKDAVYVELGGSHSHRHMEEESRPERALVSSILDTGETVDTKMARSKMRLFTNSTTNISLSFEFKNSDGALDSADETQNSGSDEDVDNCFDKAIKHLKSRSNIGGTSTKGKDDRGLDVQISSESDHDEQPQITNKMVEASRSAATQIKSNDPIHSKISDVLSKFAPSSTFTSEKNLDTYTSGEEDIDSEAILNELTAPLDSDTSNLSSFSNENSEEEEEEEDADKSAAHWKTNLAQKAADAFIERQASTQNLWKLVYGTNPVSSAKDTDTTGGDEDVGGLFKLVSHKQQQMQEQRDLKDQDDCSKFISSQLRDWYSSECVLVVGPCGCAPCSLCLPPCLAGRQRPSRLTGGLEGPRGCGGEDGDMSGGVWILFNLEMEDSRPSAVTTPINTCSALSSWFATDESGSSQCESVDRRVQCLCSECRSSVYGTGVDRRVQCSCGACRGSVYGTGVDQRARDLIRDCFVTGQWKHSEDAATLLKLDEASDDEMFGDFEDLETGEKHIAGDKGEVTDEEDTPQRSNKTLTKEQIAEKKRKLKEKFDAEYDDQEGGKSFYDELKKEVDQQAQLNKSEFEGLDDAVRVQLEGYRPGMYVRVEIEHAPCELITNFDPTYPLIVGGLQMGEENIGCIQVRLKKHRWHSKILKTQDPLIISLGWRRFQTLPIFSKLEDNLRHRLLKYTPEHVACIAHFWGPITPQSTGFLAIQDVATKQPGFRIAATGAVVELDKSAHVTKKLKLIGTPYKIYKKTAFIKGMFSSALEVAKFEGGKVRTVSGIRGQIKKGEVKPEGAFRATFEDKIVLSELEKFDLIRLRAMDFERDLTKSGADGLGGEVAFDCGGCFLIKERKDICLCGRDIVFCRTWYQVDIPKFYTPVTSLLLPSEHKSLWQGMKTQGQLKREKGVRRDAELDSMYTPIHREEKVFKPLSIPRNLQKELPYKDKPKKGPVDQKKNLESQRIAVIREPHEQKLEGFGEEGDTLFCLTVQSALVSFLRTCTGRSTHPFYCLDRSTIHVLQAICDKFPTVLSAYDNSSFYWLTWRPLFLTFSHANGKLPFLPLDKARQKWRVASLMKMLKMSYSHKLDQLKQATANRMAIHRKTIDREEKRKLARQRVVKKQVFRAKSKLESRDKTKPRHR</sequence>
<evidence type="ECO:0000259" key="3">
    <source>
        <dbReference type="SMART" id="SM01362"/>
    </source>
</evidence>
<feature type="region of interest" description="Disordered" evidence="1">
    <location>
        <begin position="1189"/>
        <end position="1220"/>
    </location>
</feature>
<dbReference type="EMBL" id="OC001002">
    <property type="protein sequence ID" value="CAD7258879.1"/>
    <property type="molecule type" value="Genomic_DNA"/>
</dbReference>
<feature type="compositionally biased region" description="Acidic residues" evidence="1">
    <location>
        <begin position="1206"/>
        <end position="1216"/>
    </location>
</feature>
<dbReference type="GO" id="GO:0030686">
    <property type="term" value="C:90S preribosome"/>
    <property type="evidence" value="ECO:0007669"/>
    <property type="project" value="TreeGrafter"/>
</dbReference>
<organism evidence="4">
    <name type="scientific">Timema shepardi</name>
    <name type="common">Walking stick</name>
    <dbReference type="NCBI Taxonomy" id="629360"/>
    <lineage>
        <taxon>Eukaryota</taxon>
        <taxon>Metazoa</taxon>
        <taxon>Ecdysozoa</taxon>
        <taxon>Arthropoda</taxon>
        <taxon>Hexapoda</taxon>
        <taxon>Insecta</taxon>
        <taxon>Pterygota</taxon>
        <taxon>Neoptera</taxon>
        <taxon>Polyneoptera</taxon>
        <taxon>Phasmatodea</taxon>
        <taxon>Timematodea</taxon>
        <taxon>Timematoidea</taxon>
        <taxon>Timematidae</taxon>
        <taxon>Timema</taxon>
    </lineage>
</organism>
<dbReference type="InterPro" id="IPR039761">
    <property type="entry name" value="Bms1/Tsr1"/>
</dbReference>
<dbReference type="FunFam" id="3.40.50.300:FF:005014">
    <property type="entry name" value="Ribosome biogenesis protein BMS1 homolog-related protein"/>
    <property type="match status" value="1"/>
</dbReference>
<dbReference type="SMART" id="SM00785">
    <property type="entry name" value="AARP2CN"/>
    <property type="match status" value="1"/>
</dbReference>
<feature type="region of interest" description="Disordered" evidence="1">
    <location>
        <begin position="182"/>
        <end position="203"/>
    </location>
</feature>
<dbReference type="PANTHER" id="PTHR12858:SF2">
    <property type="entry name" value="RIBOSOME BIOGENESIS PROTEIN BMS1 HOMOLOG"/>
    <property type="match status" value="1"/>
</dbReference>
<dbReference type="GO" id="GO:0005634">
    <property type="term" value="C:nucleus"/>
    <property type="evidence" value="ECO:0007669"/>
    <property type="project" value="InterPro"/>
</dbReference>
<dbReference type="GO" id="GO:0003924">
    <property type="term" value="F:GTPase activity"/>
    <property type="evidence" value="ECO:0007669"/>
    <property type="project" value="TreeGrafter"/>
</dbReference>
<dbReference type="Pfam" id="PF08142">
    <property type="entry name" value="AARP2CN"/>
    <property type="match status" value="1"/>
</dbReference>
<evidence type="ECO:0000259" key="2">
    <source>
        <dbReference type="SMART" id="SM00785"/>
    </source>
</evidence>
<dbReference type="Gene3D" id="3.40.50.300">
    <property type="entry name" value="P-loop containing nucleotide triphosphate hydrolases"/>
    <property type="match status" value="1"/>
</dbReference>
<feature type="compositionally biased region" description="Polar residues" evidence="1">
    <location>
        <begin position="182"/>
        <end position="196"/>
    </location>
</feature>
<dbReference type="InterPro" id="IPR027417">
    <property type="entry name" value="P-loop_NTPase"/>
</dbReference>
<dbReference type="GO" id="GO:0034511">
    <property type="term" value="F:U3 snoRNA binding"/>
    <property type="evidence" value="ECO:0007669"/>
    <property type="project" value="TreeGrafter"/>
</dbReference>
<feature type="domain" description="AARP2CN" evidence="2">
    <location>
        <begin position="877"/>
        <end position="963"/>
    </location>
</feature>